<dbReference type="InterPro" id="IPR036388">
    <property type="entry name" value="WH-like_DNA-bd_sf"/>
</dbReference>
<dbReference type="EMBL" id="VDMO01000001">
    <property type="protein sequence ID" value="TNM72892.1"/>
    <property type="molecule type" value="Genomic_DNA"/>
</dbReference>
<evidence type="ECO:0000313" key="8">
    <source>
        <dbReference type="Proteomes" id="UP000629870"/>
    </source>
</evidence>
<dbReference type="SUPFAM" id="SSF46785">
    <property type="entry name" value="Winged helix' DNA-binding domain"/>
    <property type="match status" value="1"/>
</dbReference>
<dbReference type="PANTHER" id="PTHR43537">
    <property type="entry name" value="TRANSCRIPTIONAL REGULATOR, GNTR FAMILY"/>
    <property type="match status" value="1"/>
</dbReference>
<accession>A0A5C4YB31</accession>
<keyword evidence="2 5" id="KW-0238">DNA-binding</keyword>
<dbReference type="PANTHER" id="PTHR43537:SF24">
    <property type="entry name" value="GLUCONATE OPERON TRANSCRIPTIONAL REPRESSOR"/>
    <property type="match status" value="1"/>
</dbReference>
<organism evidence="6 7">
    <name type="scientific">Deinococcus radiopugnans ATCC 19172</name>
    <dbReference type="NCBI Taxonomy" id="585398"/>
    <lineage>
        <taxon>Bacteria</taxon>
        <taxon>Thermotogati</taxon>
        <taxon>Deinococcota</taxon>
        <taxon>Deinococci</taxon>
        <taxon>Deinococcales</taxon>
        <taxon>Deinococcaceae</taxon>
        <taxon>Deinococcus</taxon>
    </lineage>
</organism>
<dbReference type="InterPro" id="IPR036390">
    <property type="entry name" value="WH_DNA-bd_sf"/>
</dbReference>
<dbReference type="InterPro" id="IPR011711">
    <property type="entry name" value="GntR_C"/>
</dbReference>
<dbReference type="PRINTS" id="PR00035">
    <property type="entry name" value="HTHGNTR"/>
</dbReference>
<dbReference type="GO" id="GO:0003677">
    <property type="term" value="F:DNA binding"/>
    <property type="evidence" value="ECO:0007669"/>
    <property type="project" value="UniProtKB-KW"/>
</dbReference>
<dbReference type="Proteomes" id="UP000629870">
    <property type="component" value="Unassembled WGS sequence"/>
</dbReference>
<evidence type="ECO:0000256" key="1">
    <source>
        <dbReference type="ARBA" id="ARBA00023015"/>
    </source>
</evidence>
<keyword evidence="8" id="KW-1185">Reference proteome</keyword>
<dbReference type="PROSITE" id="PS50949">
    <property type="entry name" value="HTH_GNTR"/>
    <property type="match status" value="1"/>
</dbReference>
<gene>
    <name evidence="6" type="ORF">FHR04_00220</name>
    <name evidence="5" type="ORF">HNQ04_000651</name>
</gene>
<evidence type="ECO:0000256" key="3">
    <source>
        <dbReference type="ARBA" id="ARBA00023163"/>
    </source>
</evidence>
<dbReference type="Gene3D" id="1.20.120.530">
    <property type="entry name" value="GntR ligand-binding domain-like"/>
    <property type="match status" value="1"/>
</dbReference>
<dbReference type="SMART" id="SM00895">
    <property type="entry name" value="FCD"/>
    <property type="match status" value="1"/>
</dbReference>
<dbReference type="RefSeq" id="WP_139399751.1">
    <property type="nucleotide sequence ID" value="NZ_JACHEW010000002.1"/>
</dbReference>
<comment type="caution">
    <text evidence="6">The sequence shown here is derived from an EMBL/GenBank/DDBJ whole genome shotgun (WGS) entry which is preliminary data.</text>
</comment>
<feature type="domain" description="HTH gntR-type" evidence="4">
    <location>
        <begin position="15"/>
        <end position="85"/>
    </location>
</feature>
<name>A0A5C4YB31_9DEIO</name>
<dbReference type="SMART" id="SM00345">
    <property type="entry name" value="HTH_GNTR"/>
    <property type="match status" value="1"/>
</dbReference>
<evidence type="ECO:0000313" key="6">
    <source>
        <dbReference type="EMBL" id="TNM72892.1"/>
    </source>
</evidence>
<dbReference type="InterPro" id="IPR008920">
    <property type="entry name" value="TF_FadR/GntR_C"/>
</dbReference>
<dbReference type="Pfam" id="PF07729">
    <property type="entry name" value="FCD"/>
    <property type="match status" value="1"/>
</dbReference>
<dbReference type="SUPFAM" id="SSF48008">
    <property type="entry name" value="GntR ligand-binding domain-like"/>
    <property type="match status" value="1"/>
</dbReference>
<dbReference type="EMBL" id="JACHEW010000002">
    <property type="protein sequence ID" value="MBB6015422.1"/>
    <property type="molecule type" value="Genomic_DNA"/>
</dbReference>
<dbReference type="InterPro" id="IPR000524">
    <property type="entry name" value="Tscrpt_reg_HTH_GntR"/>
</dbReference>
<dbReference type="GO" id="GO:0003700">
    <property type="term" value="F:DNA-binding transcription factor activity"/>
    <property type="evidence" value="ECO:0007669"/>
    <property type="project" value="InterPro"/>
</dbReference>
<evidence type="ECO:0000313" key="5">
    <source>
        <dbReference type="EMBL" id="MBB6015422.1"/>
    </source>
</evidence>
<evidence type="ECO:0000256" key="2">
    <source>
        <dbReference type="ARBA" id="ARBA00023125"/>
    </source>
</evidence>
<dbReference type="Proteomes" id="UP000313988">
    <property type="component" value="Unassembled WGS sequence"/>
</dbReference>
<proteinExistence type="predicted"/>
<keyword evidence="3" id="KW-0804">Transcription</keyword>
<protein>
    <submittedName>
        <fullName evidence="5 6">FadR family transcriptional regulator</fullName>
    </submittedName>
</protein>
<keyword evidence="1" id="KW-0805">Transcription regulation</keyword>
<evidence type="ECO:0000259" key="4">
    <source>
        <dbReference type="PROSITE" id="PS50949"/>
    </source>
</evidence>
<dbReference type="AlphaFoldDB" id="A0A5C4YB31"/>
<dbReference type="CDD" id="cd07377">
    <property type="entry name" value="WHTH_GntR"/>
    <property type="match status" value="1"/>
</dbReference>
<evidence type="ECO:0000313" key="7">
    <source>
        <dbReference type="Proteomes" id="UP000313988"/>
    </source>
</evidence>
<reference evidence="6 7" key="1">
    <citation type="submission" date="2019-06" db="EMBL/GenBank/DDBJ databases">
        <title>Genome sequence of Deinococcus radiopugnans ATCC 19172.</title>
        <authorList>
            <person name="Maclea K.S."/>
            <person name="Maynard C.R."/>
        </authorList>
    </citation>
    <scope>NUCLEOTIDE SEQUENCE [LARGE SCALE GENOMIC DNA]</scope>
    <source>
        <strain evidence="6 7">ATCC 19172</strain>
    </source>
</reference>
<dbReference type="Gene3D" id="1.10.10.10">
    <property type="entry name" value="Winged helix-like DNA-binding domain superfamily/Winged helix DNA-binding domain"/>
    <property type="match status" value="1"/>
</dbReference>
<dbReference type="Pfam" id="PF00392">
    <property type="entry name" value="GntR"/>
    <property type="match status" value="1"/>
</dbReference>
<dbReference type="OrthoDB" id="9799482at2"/>
<sequence length="249" mass="26764">MPTDAHVPPPMPPRSRVSDGVAAHIQQEIRRRRLQPGDRICAERDLQAATGVSRAGVRESLRMLEHEGLIRTKTGPGGGILVGEPAAAPLGRTVEAFRHLSGTGPETLLDAWFELTVTCTRLAAERAQAHDLVELRRIADAYRALDFGSASFDSVARLNLGFIRRTAGAAHNPILSLFLDALIDLIYSAAAARPPNLAQRRELVGVHDGIVQALENGDADAAVRRMTRHLFAVRTLLSGGSQGTATDPV</sequence>
<reference evidence="5 8" key="2">
    <citation type="submission" date="2020-08" db="EMBL/GenBank/DDBJ databases">
        <title>Genomic Encyclopedia of Type Strains, Phase IV (KMG-IV): sequencing the most valuable type-strain genomes for metagenomic binning, comparative biology and taxonomic classification.</title>
        <authorList>
            <person name="Goeker M."/>
        </authorList>
    </citation>
    <scope>NUCLEOTIDE SEQUENCE [LARGE SCALE GENOMIC DNA]</scope>
    <source>
        <strain evidence="5 8">DSM 12027</strain>
    </source>
</reference>